<gene>
    <name evidence="4 5" type="primary">LOC106072395</name>
</gene>
<dbReference type="Proteomes" id="UP001165740">
    <property type="component" value="Chromosome 6"/>
</dbReference>
<feature type="transmembrane region" description="Helical" evidence="2">
    <location>
        <begin position="141"/>
        <end position="170"/>
    </location>
</feature>
<proteinExistence type="predicted"/>
<feature type="transmembrane region" description="Helical" evidence="2">
    <location>
        <begin position="29"/>
        <end position="52"/>
    </location>
</feature>
<keyword evidence="2" id="KW-0472">Membrane</keyword>
<feature type="transmembrane region" description="Helical" evidence="2">
    <location>
        <begin position="90"/>
        <end position="110"/>
    </location>
</feature>
<protein>
    <submittedName>
        <fullName evidence="4 5">Uncharacterized protein LOC106072395</fullName>
    </submittedName>
</protein>
<evidence type="ECO:0000256" key="1">
    <source>
        <dbReference type="SAM" id="MobiDB-lite"/>
    </source>
</evidence>
<dbReference type="OrthoDB" id="6083940at2759"/>
<sequence>MYQCQKHLSEQHSREIKAYDKSRDIPLQVGIVIGVLSVATSAASILSSFSVFSLEAYRSDVDSQWMALVPFVFPAVSGIATAYRRQLSNLGVHICLILATTLVGSVGYGFSIDPVYTKMDNCTEFMREGYHGNDCRRESMVMIYIVIGGVTIAMNICGLIASFVACHVALRRRAQRRQESELTSPGGDNIVKQSPVYKGDRRDTPEDLSKKKDDAIVLLRSQVI</sequence>
<evidence type="ECO:0000313" key="4">
    <source>
        <dbReference type="RefSeq" id="XP_055888003.1"/>
    </source>
</evidence>
<evidence type="ECO:0000313" key="5">
    <source>
        <dbReference type="RefSeq" id="XP_055888004.1"/>
    </source>
</evidence>
<organism evidence="3 5">
    <name type="scientific">Biomphalaria glabrata</name>
    <name type="common">Bloodfluke planorb</name>
    <name type="synonym">Freshwater snail</name>
    <dbReference type="NCBI Taxonomy" id="6526"/>
    <lineage>
        <taxon>Eukaryota</taxon>
        <taxon>Metazoa</taxon>
        <taxon>Spiralia</taxon>
        <taxon>Lophotrochozoa</taxon>
        <taxon>Mollusca</taxon>
        <taxon>Gastropoda</taxon>
        <taxon>Heterobranchia</taxon>
        <taxon>Euthyneura</taxon>
        <taxon>Panpulmonata</taxon>
        <taxon>Hygrophila</taxon>
        <taxon>Lymnaeoidea</taxon>
        <taxon>Planorbidae</taxon>
        <taxon>Biomphalaria</taxon>
    </lineage>
</organism>
<feature type="transmembrane region" description="Helical" evidence="2">
    <location>
        <begin position="64"/>
        <end position="83"/>
    </location>
</feature>
<evidence type="ECO:0000256" key="2">
    <source>
        <dbReference type="SAM" id="Phobius"/>
    </source>
</evidence>
<feature type="compositionally biased region" description="Basic and acidic residues" evidence="1">
    <location>
        <begin position="198"/>
        <end position="209"/>
    </location>
</feature>
<accession>A0A9W3ALE5</accession>
<name>A0A9W3ALE5_BIOGL</name>
<keyword evidence="2" id="KW-0812">Transmembrane</keyword>
<dbReference type="RefSeq" id="XP_055888004.1">
    <property type="nucleotide sequence ID" value="XM_056032029.1"/>
</dbReference>
<keyword evidence="3" id="KW-1185">Reference proteome</keyword>
<dbReference type="AlphaFoldDB" id="A0A9W3ALE5"/>
<reference evidence="4 5" key="1">
    <citation type="submission" date="2025-04" db="UniProtKB">
        <authorList>
            <consortium name="RefSeq"/>
        </authorList>
    </citation>
    <scope>IDENTIFICATION</scope>
</reference>
<dbReference type="RefSeq" id="XP_055888003.1">
    <property type="nucleotide sequence ID" value="XM_056032028.1"/>
</dbReference>
<evidence type="ECO:0000313" key="3">
    <source>
        <dbReference type="Proteomes" id="UP001165740"/>
    </source>
</evidence>
<keyword evidence="2" id="KW-1133">Transmembrane helix</keyword>
<feature type="region of interest" description="Disordered" evidence="1">
    <location>
        <begin position="177"/>
        <end position="209"/>
    </location>
</feature>
<dbReference type="GeneID" id="106072395"/>